<dbReference type="InterPro" id="IPR036390">
    <property type="entry name" value="WH_DNA-bd_sf"/>
</dbReference>
<evidence type="ECO:0008006" key="3">
    <source>
        <dbReference type="Google" id="ProtNLM"/>
    </source>
</evidence>
<evidence type="ECO:0000313" key="1">
    <source>
        <dbReference type="EMBL" id="SNR75847.1"/>
    </source>
</evidence>
<organism evidence="1 2">
    <name type="scientific">Halorubrum ezzemoulense</name>
    <name type="common">Halorubrum chaoviator</name>
    <dbReference type="NCBI Taxonomy" id="337243"/>
    <lineage>
        <taxon>Archaea</taxon>
        <taxon>Methanobacteriati</taxon>
        <taxon>Methanobacteriota</taxon>
        <taxon>Stenosarchaea group</taxon>
        <taxon>Halobacteria</taxon>
        <taxon>Halobacteriales</taxon>
        <taxon>Haloferacaceae</taxon>
        <taxon>Halorubrum</taxon>
    </lineage>
</organism>
<dbReference type="AlphaFoldDB" id="A0A238YXM6"/>
<accession>A0A238YXM6</accession>
<dbReference type="InterPro" id="IPR055766">
    <property type="entry name" value="DUF7342"/>
</dbReference>
<dbReference type="SUPFAM" id="SSF46785">
    <property type="entry name" value="Winged helix' DNA-binding domain"/>
    <property type="match status" value="1"/>
</dbReference>
<sequence>MNADDSPNKFALAEGFREDVNSAPADERVYRVALGLYDPAGVTTVAERASCAPDTARRHLKRLADIGVVEVVSETPLTYTRNESYFEWRQRNRLENRSLSDLQELLSELTTREREFRDQFGVNAPDKVDALEHADFDDVETVWLDLSEWQTVRERIARLEEVRQQRATESASDGEPA</sequence>
<gene>
    <name evidence="1" type="ORF">SAMN06266787_12121</name>
</gene>
<proteinExistence type="predicted"/>
<reference evidence="1 2" key="1">
    <citation type="submission" date="2017-06" db="EMBL/GenBank/DDBJ databases">
        <authorList>
            <person name="Kim H.J."/>
            <person name="Triplett B.A."/>
        </authorList>
    </citation>
    <scope>NUCLEOTIDE SEQUENCE [LARGE SCALE GENOMIC DNA]</scope>
    <source>
        <strain evidence="1 2">DSM 19316</strain>
    </source>
</reference>
<dbReference type="Proteomes" id="UP000198297">
    <property type="component" value="Unassembled WGS sequence"/>
</dbReference>
<name>A0A238YXM6_HALEZ</name>
<dbReference type="Pfam" id="PF24033">
    <property type="entry name" value="DUF7342"/>
    <property type="match status" value="1"/>
</dbReference>
<dbReference type="EMBL" id="FZNK01000021">
    <property type="protein sequence ID" value="SNR75847.1"/>
    <property type="molecule type" value="Genomic_DNA"/>
</dbReference>
<evidence type="ECO:0000313" key="2">
    <source>
        <dbReference type="Proteomes" id="UP000198297"/>
    </source>
</evidence>
<protein>
    <recommendedName>
        <fullName evidence="3">Transcriptional regulator</fullName>
    </recommendedName>
</protein>
<dbReference type="RefSeq" id="WP_089309322.1">
    <property type="nucleotide sequence ID" value="NZ_FZNK01000021.1"/>
</dbReference>